<keyword evidence="2" id="KW-1185">Reference proteome</keyword>
<accession>A0A8S1HWM5</accession>
<protein>
    <submittedName>
        <fullName evidence="1">Uncharacterized protein</fullName>
    </submittedName>
</protein>
<reference evidence="1" key="1">
    <citation type="submission" date="2020-10" db="EMBL/GenBank/DDBJ databases">
        <authorList>
            <person name="Kikuchi T."/>
        </authorList>
    </citation>
    <scope>NUCLEOTIDE SEQUENCE</scope>
    <source>
        <strain evidence="1">NKZ352</strain>
    </source>
</reference>
<dbReference type="AlphaFoldDB" id="A0A8S1HWM5"/>
<evidence type="ECO:0000313" key="2">
    <source>
        <dbReference type="Proteomes" id="UP000835052"/>
    </source>
</evidence>
<dbReference type="EMBL" id="CAJGYM010000095">
    <property type="protein sequence ID" value="CAD6197470.1"/>
    <property type="molecule type" value="Genomic_DNA"/>
</dbReference>
<name>A0A8S1HWM5_9PELO</name>
<proteinExistence type="predicted"/>
<evidence type="ECO:0000313" key="1">
    <source>
        <dbReference type="EMBL" id="CAD6197470.1"/>
    </source>
</evidence>
<gene>
    <name evidence="1" type="ORF">CAUJ_LOCUS13379</name>
</gene>
<dbReference type="Proteomes" id="UP000835052">
    <property type="component" value="Unassembled WGS sequence"/>
</dbReference>
<sequence>MAPKVKGSIPEGAKKICSSLCFSLWIMSSQDMRDFSSFGASDMMAQAIAIQSFARRVTAPQKENMVVFSSFGVLDMMDQAIAIQFLARRVTGSVP</sequence>
<comment type="caution">
    <text evidence="1">The sequence shown here is derived from an EMBL/GenBank/DDBJ whole genome shotgun (WGS) entry which is preliminary data.</text>
</comment>
<organism evidence="1 2">
    <name type="scientific">Caenorhabditis auriculariae</name>
    <dbReference type="NCBI Taxonomy" id="2777116"/>
    <lineage>
        <taxon>Eukaryota</taxon>
        <taxon>Metazoa</taxon>
        <taxon>Ecdysozoa</taxon>
        <taxon>Nematoda</taxon>
        <taxon>Chromadorea</taxon>
        <taxon>Rhabditida</taxon>
        <taxon>Rhabditina</taxon>
        <taxon>Rhabditomorpha</taxon>
        <taxon>Rhabditoidea</taxon>
        <taxon>Rhabditidae</taxon>
        <taxon>Peloderinae</taxon>
        <taxon>Caenorhabditis</taxon>
    </lineage>
</organism>